<dbReference type="AlphaFoldDB" id="A0A4V6KSC8"/>
<dbReference type="Pfam" id="PF07963">
    <property type="entry name" value="N_methyl"/>
    <property type="match status" value="1"/>
</dbReference>
<dbReference type="InterPro" id="IPR045584">
    <property type="entry name" value="Pilin-like"/>
</dbReference>
<gene>
    <name evidence="7" type="ORF">NCTC12965_04464</name>
</gene>
<reference evidence="7" key="1">
    <citation type="submission" date="2019-05" db="EMBL/GenBank/DDBJ databases">
        <authorList>
            <consortium name="Pathogen Informatics"/>
        </authorList>
    </citation>
    <scope>NUCLEOTIDE SEQUENCE [LARGE SCALE GENOMIC DNA]</scope>
    <source>
        <strain evidence="7">NCTC12965</strain>
    </source>
</reference>
<dbReference type="GO" id="GO:0015628">
    <property type="term" value="P:protein secretion by the type II secretion system"/>
    <property type="evidence" value="ECO:0007669"/>
    <property type="project" value="TreeGrafter"/>
</dbReference>
<protein>
    <submittedName>
        <fullName evidence="7">Type II secretory pathway, component PulJ</fullName>
    </submittedName>
</protein>
<dbReference type="NCBIfam" id="NF007848">
    <property type="entry name" value="PRK10557.1"/>
    <property type="match status" value="1"/>
</dbReference>
<proteinExistence type="predicted"/>
<dbReference type="GO" id="GO:0016020">
    <property type="term" value="C:membrane"/>
    <property type="evidence" value="ECO:0007669"/>
    <property type="project" value="UniProtKB-SubCell"/>
</dbReference>
<feature type="transmembrane region" description="Helical" evidence="6">
    <location>
        <begin position="27"/>
        <end position="48"/>
    </location>
</feature>
<keyword evidence="5 6" id="KW-0472">Membrane</keyword>
<feature type="transmembrane region" description="Helical" evidence="6">
    <location>
        <begin position="189"/>
        <end position="210"/>
    </location>
</feature>
<organism evidence="7">
    <name type="scientific">Serratia fonticola</name>
    <dbReference type="NCBI Taxonomy" id="47917"/>
    <lineage>
        <taxon>Bacteria</taxon>
        <taxon>Pseudomonadati</taxon>
        <taxon>Pseudomonadota</taxon>
        <taxon>Gammaproteobacteria</taxon>
        <taxon>Enterobacterales</taxon>
        <taxon>Yersiniaceae</taxon>
        <taxon>Serratia</taxon>
    </lineage>
</organism>
<dbReference type="InterPro" id="IPR012902">
    <property type="entry name" value="N_methyl_site"/>
</dbReference>
<evidence type="ECO:0000256" key="1">
    <source>
        <dbReference type="ARBA" id="ARBA00004167"/>
    </source>
</evidence>
<keyword evidence="4 6" id="KW-1133">Transmembrane helix</keyword>
<evidence type="ECO:0000256" key="4">
    <source>
        <dbReference type="ARBA" id="ARBA00022989"/>
    </source>
</evidence>
<dbReference type="NCBIfam" id="TIGR02532">
    <property type="entry name" value="IV_pilin_GFxxxE"/>
    <property type="match status" value="1"/>
</dbReference>
<dbReference type="PANTHER" id="PTHR39583">
    <property type="entry name" value="TYPE II SECRETION SYSTEM PROTEIN J-RELATED"/>
    <property type="match status" value="1"/>
</dbReference>
<evidence type="ECO:0000256" key="6">
    <source>
        <dbReference type="SAM" id="Phobius"/>
    </source>
</evidence>
<dbReference type="PANTHER" id="PTHR39583:SF3">
    <property type="entry name" value="PREPILIN PEPTIDASE-DEPENDENT PROTEIN B"/>
    <property type="match status" value="1"/>
</dbReference>
<dbReference type="EMBL" id="CABEEZ010000097">
    <property type="protein sequence ID" value="VTR40198.1"/>
    <property type="molecule type" value="Genomic_DNA"/>
</dbReference>
<comment type="subcellular location">
    <subcellularLocation>
        <location evidence="1">Membrane</location>
        <topology evidence="1">Single-pass membrane protein</topology>
    </subcellularLocation>
</comment>
<evidence type="ECO:0000256" key="5">
    <source>
        <dbReference type="ARBA" id="ARBA00023136"/>
    </source>
</evidence>
<sequence length="366" mass="40424">MPFIVPLADYTRRMNRYKNSPEHQQGLTLIELLIVMVLAGMLTSWGVSQWYHYQQALRLEQTAQQLLAFLTRLQADANWHNRTVLLWFRPGKIWCIGSGPQAASCTALTDRAFTPEHLDVELQGYTQKDMGFYGVRNNAQAGHILLGNPAAAYVWCSLPKGGCGCAAKKPPSGACPYAHLRTRLYPAEVLLAMTFGSLIALAAAKTLPILRQQTVDMGRHYRLDLVLRQLAFGIEKDLRRSGFCAGQCQGRSLLIGHAAGEAPGSCVIVAYDLNRNGNWESGGDAEYFGYRLRAGGLEGQSGVTQCQGSGWERLLDQEEVRIESFSVSQIAGRDGKSLMLFALSGRSTVRANIERRLEWAVSMEAP</sequence>
<name>A0A4V6KSC8_SERFO</name>
<keyword evidence="2" id="KW-0488">Methylation</keyword>
<evidence type="ECO:0000313" key="7">
    <source>
        <dbReference type="EMBL" id="VTR40198.1"/>
    </source>
</evidence>
<dbReference type="InterPro" id="IPR051621">
    <property type="entry name" value="T2SS_protein_J"/>
</dbReference>
<keyword evidence="3 6" id="KW-0812">Transmembrane</keyword>
<evidence type="ECO:0000256" key="3">
    <source>
        <dbReference type="ARBA" id="ARBA00022692"/>
    </source>
</evidence>
<accession>A0A4V6KSC8</accession>
<evidence type="ECO:0000256" key="2">
    <source>
        <dbReference type="ARBA" id="ARBA00022481"/>
    </source>
</evidence>
<dbReference type="SUPFAM" id="SSF54523">
    <property type="entry name" value="Pili subunits"/>
    <property type="match status" value="1"/>
</dbReference>